<protein>
    <submittedName>
        <fullName evidence="2">Iron-sulfur cluster assembly scaffold protein for SUF system, SufE2</fullName>
    </submittedName>
</protein>
<organism evidence="2">
    <name type="scientific">uncultured Nocardioidaceae bacterium</name>
    <dbReference type="NCBI Taxonomy" id="253824"/>
    <lineage>
        <taxon>Bacteria</taxon>
        <taxon>Bacillati</taxon>
        <taxon>Actinomycetota</taxon>
        <taxon>Actinomycetes</taxon>
        <taxon>Propionibacteriales</taxon>
        <taxon>Nocardioidaceae</taxon>
        <taxon>environmental samples</taxon>
    </lineage>
</organism>
<feature type="compositionally biased region" description="Basic residues" evidence="1">
    <location>
        <begin position="54"/>
        <end position="67"/>
    </location>
</feature>
<dbReference type="EMBL" id="CADCUJ010000002">
    <property type="protein sequence ID" value="CAA9327111.1"/>
    <property type="molecule type" value="Genomic_DNA"/>
</dbReference>
<feature type="region of interest" description="Disordered" evidence="1">
    <location>
        <begin position="1"/>
        <end position="135"/>
    </location>
</feature>
<evidence type="ECO:0000313" key="2">
    <source>
        <dbReference type="EMBL" id="CAA9327111.1"/>
    </source>
</evidence>
<feature type="non-terminal residue" evidence="2">
    <location>
        <position position="159"/>
    </location>
</feature>
<feature type="compositionally biased region" description="Basic and acidic residues" evidence="1">
    <location>
        <begin position="34"/>
        <end position="44"/>
    </location>
</feature>
<name>A0A6J4LAN9_9ACTN</name>
<feature type="non-terminal residue" evidence="2">
    <location>
        <position position="1"/>
    </location>
</feature>
<accession>A0A6J4LAN9</accession>
<feature type="compositionally biased region" description="Basic and acidic residues" evidence="1">
    <location>
        <begin position="73"/>
        <end position="90"/>
    </location>
</feature>
<reference evidence="2" key="1">
    <citation type="submission" date="2020-02" db="EMBL/GenBank/DDBJ databases">
        <authorList>
            <person name="Meier V. D."/>
        </authorList>
    </citation>
    <scope>NUCLEOTIDE SEQUENCE</scope>
    <source>
        <strain evidence="2">AVDCRST_MAG72</strain>
    </source>
</reference>
<feature type="region of interest" description="Disordered" evidence="1">
    <location>
        <begin position="140"/>
        <end position="159"/>
    </location>
</feature>
<proteinExistence type="predicted"/>
<feature type="compositionally biased region" description="Basic residues" evidence="1">
    <location>
        <begin position="150"/>
        <end position="159"/>
    </location>
</feature>
<evidence type="ECO:0000256" key="1">
    <source>
        <dbReference type="SAM" id="MobiDB-lite"/>
    </source>
</evidence>
<sequence length="159" mass="17295">DHAESRLAVPGDHPRPLQEPAACGSARAVRGRGAPREPDLRGRGDAAGAPVRLGRPRRDRRRVLRRRGVLDQPGRDVGDERPGDRQDGPRGARPPRAVPGHDARSRWGRARRGGPGGRRSVRRGRQVPGAGQVRATVVDGLEGRDIADHRRTRKQGATM</sequence>
<dbReference type="AlphaFoldDB" id="A0A6J4LAN9"/>
<gene>
    <name evidence="2" type="ORF">AVDCRST_MAG72-70</name>
</gene>